<dbReference type="OrthoDB" id="242473at2759"/>
<evidence type="ECO:0008006" key="7">
    <source>
        <dbReference type="Google" id="ProtNLM"/>
    </source>
</evidence>
<dbReference type="AlphaFoldDB" id="A0A5J9U3T4"/>
<evidence type="ECO:0000256" key="4">
    <source>
        <dbReference type="ARBA" id="ARBA00022842"/>
    </source>
</evidence>
<gene>
    <name evidence="5" type="ORF">EJB05_34299</name>
</gene>
<dbReference type="PANTHER" id="PTHR31835:SF1">
    <property type="entry name" value="URIDINE DIPHOSPHATE GLUCOSE PYROPHOSPHATASE NUDT22"/>
    <property type="match status" value="1"/>
</dbReference>
<dbReference type="InterPro" id="IPR055295">
    <property type="entry name" value="NUDT22/NUDT9-like"/>
</dbReference>
<dbReference type="EMBL" id="RWGY01000029">
    <property type="protein sequence ID" value="TVU18215.1"/>
    <property type="molecule type" value="Genomic_DNA"/>
</dbReference>
<dbReference type="Proteomes" id="UP000324897">
    <property type="component" value="Chromosome 7"/>
</dbReference>
<evidence type="ECO:0000256" key="2">
    <source>
        <dbReference type="ARBA" id="ARBA00022723"/>
    </source>
</evidence>
<keyword evidence="2" id="KW-0479">Metal-binding</keyword>
<evidence type="ECO:0000313" key="5">
    <source>
        <dbReference type="EMBL" id="TVU18215.1"/>
    </source>
</evidence>
<dbReference type="PANTHER" id="PTHR31835">
    <property type="entry name" value="URIDINE DIPHOSPHATE GLUCOSE PYROPHOSPHATASE"/>
    <property type="match status" value="1"/>
</dbReference>
<sequence>MRAAATRHLCPLAASLPQSTRFSSRMAAPAPATASAAAADPGTAYKLLLSCPTGLPRARVSVKFDNIFDRIPHPDTALEESISEIWNQRLERNPSLYNGTKFRPQEIGIMGHQADEEDLACVSERVSQEMFEGIIREVVEETGVPASSLTDPVFIGVSRREMNVRPTAFFFTKCGIDSSGVNELYSRAQDGFESTKLYAVSVIDVSVSHYAVATKLEMIMIPRLEHPDGI</sequence>
<dbReference type="GO" id="GO:0052751">
    <property type="term" value="F:GDP-mannose hydrolase activity"/>
    <property type="evidence" value="ECO:0007669"/>
    <property type="project" value="TreeGrafter"/>
</dbReference>
<reference evidence="5 6" key="1">
    <citation type="journal article" date="2019" name="Sci. Rep.">
        <title>A high-quality genome of Eragrostis curvula grass provides insights into Poaceae evolution and supports new strategies to enhance forage quality.</title>
        <authorList>
            <person name="Carballo J."/>
            <person name="Santos B.A.C.M."/>
            <person name="Zappacosta D."/>
            <person name="Garbus I."/>
            <person name="Selva J.P."/>
            <person name="Gallo C.A."/>
            <person name="Diaz A."/>
            <person name="Albertini E."/>
            <person name="Caccamo M."/>
            <person name="Echenique V."/>
        </authorList>
    </citation>
    <scope>NUCLEOTIDE SEQUENCE [LARGE SCALE GENOMIC DNA]</scope>
    <source>
        <strain evidence="6">cv. Victoria</strain>
        <tissue evidence="5">Leaf</tissue>
    </source>
</reference>
<evidence type="ECO:0000256" key="1">
    <source>
        <dbReference type="ARBA" id="ARBA00001946"/>
    </source>
</evidence>
<comment type="caution">
    <text evidence="5">The sequence shown here is derived from an EMBL/GenBank/DDBJ whole genome shotgun (WGS) entry which is preliminary data.</text>
</comment>
<dbReference type="Gramene" id="TVU18215">
    <property type="protein sequence ID" value="TVU18215"/>
    <property type="gene ID" value="EJB05_34299"/>
</dbReference>
<evidence type="ECO:0000313" key="6">
    <source>
        <dbReference type="Proteomes" id="UP000324897"/>
    </source>
</evidence>
<dbReference type="GO" id="GO:0046872">
    <property type="term" value="F:metal ion binding"/>
    <property type="evidence" value="ECO:0007669"/>
    <property type="project" value="UniProtKB-KW"/>
</dbReference>
<keyword evidence="4" id="KW-0460">Magnesium</keyword>
<keyword evidence="3" id="KW-0378">Hydrolase</keyword>
<keyword evidence="6" id="KW-1185">Reference proteome</keyword>
<accession>A0A5J9U3T4</accession>
<name>A0A5J9U3T4_9POAL</name>
<evidence type="ECO:0000256" key="3">
    <source>
        <dbReference type="ARBA" id="ARBA00022801"/>
    </source>
</evidence>
<feature type="non-terminal residue" evidence="5">
    <location>
        <position position="1"/>
    </location>
</feature>
<proteinExistence type="predicted"/>
<organism evidence="5 6">
    <name type="scientific">Eragrostis curvula</name>
    <name type="common">weeping love grass</name>
    <dbReference type="NCBI Taxonomy" id="38414"/>
    <lineage>
        <taxon>Eukaryota</taxon>
        <taxon>Viridiplantae</taxon>
        <taxon>Streptophyta</taxon>
        <taxon>Embryophyta</taxon>
        <taxon>Tracheophyta</taxon>
        <taxon>Spermatophyta</taxon>
        <taxon>Magnoliopsida</taxon>
        <taxon>Liliopsida</taxon>
        <taxon>Poales</taxon>
        <taxon>Poaceae</taxon>
        <taxon>PACMAD clade</taxon>
        <taxon>Chloridoideae</taxon>
        <taxon>Eragrostideae</taxon>
        <taxon>Eragrostidinae</taxon>
        <taxon>Eragrostis</taxon>
    </lineage>
</organism>
<protein>
    <recommendedName>
        <fullName evidence="7">Nudix hydrolase domain-containing protein</fullName>
    </recommendedName>
</protein>
<comment type="cofactor">
    <cofactor evidence="1">
        <name>Mg(2+)</name>
        <dbReference type="ChEBI" id="CHEBI:18420"/>
    </cofactor>
</comment>